<evidence type="ECO:0000256" key="2">
    <source>
        <dbReference type="SAM" id="Phobius"/>
    </source>
</evidence>
<evidence type="ECO:0000313" key="4">
    <source>
        <dbReference type="EMBL" id="RFU31501.1"/>
    </source>
</evidence>
<feature type="compositionally biased region" description="Pro residues" evidence="1">
    <location>
        <begin position="583"/>
        <end position="593"/>
    </location>
</feature>
<protein>
    <recommendedName>
        <fullName evidence="3">CID domain-containing protein</fullName>
    </recommendedName>
</protein>
<dbReference type="PROSITE" id="PS51391">
    <property type="entry name" value="CID"/>
    <property type="match status" value="1"/>
</dbReference>
<evidence type="ECO:0000313" key="5">
    <source>
        <dbReference type="Proteomes" id="UP000258309"/>
    </source>
</evidence>
<dbReference type="InterPro" id="IPR031833">
    <property type="entry name" value="DUF4748"/>
</dbReference>
<feature type="region of interest" description="Disordered" evidence="1">
    <location>
        <begin position="59"/>
        <end position="88"/>
    </location>
</feature>
<feature type="domain" description="CID" evidence="3">
    <location>
        <begin position="179"/>
        <end position="335"/>
    </location>
</feature>
<evidence type="ECO:0000259" key="3">
    <source>
        <dbReference type="PROSITE" id="PS51391"/>
    </source>
</evidence>
<dbReference type="AlphaFoldDB" id="A0A3E2HEI2"/>
<dbReference type="PANTHER" id="PTHR12323:SF0">
    <property type="entry name" value="CALCIUM HOMEOSTASIS ENDOPLASMIC RETICULUM PROTEIN"/>
    <property type="match status" value="1"/>
</dbReference>
<sequence length="675" mass="73230">MNTVKSFWVGWGSLCVAGAGAYYFAKKQINEDRATRYKKEQEKKRLMGQMEAEERAYKDLSAASSDSPSHEANVDPAPTRHAPTNSREQVIEKSKYEATALAHAAPSLALQSYCRKVQEFKSRKSTSESARPFTPQQLNSIDVLQRNLGHQIIKMASHQLAIAKAAFSAGLLRPDPVSLSRDEIAHFHSLLNDVVTQCTPQNVQKCKRWILENIVQSTARCTAFGKYLTGLSGSFSNTSTSTDSSKREPSIKRKRLHLLYLINDILFHAKYRSNDASICSKFQPILVSLFESAAVPKTGPKHLQKISDLLSIWEEKSYYSPEYIDKLREAVKNASESGPSIDAGNSAAAVDTSASKTSKSVPFVMPAMHGDPSTPWFDLPAGNLIPHIVPNSMRPINPDMVKPLQFIAGPADENLVVAVKALLDDVQTIFGPGSEGTDKISWDIDELGQRIELDEITGEGVGVGAGVTVQAGSEDTAIQTIRPEVTMAEGEGIALHTARPAHLLLIVDAGGMIAALVLGLDIGHQFRDFSERAPPNQSLPPNPPPFPQDFNPNFPPPPPPPFPPQVPMQNMPYNGTGGQYGGWPPPPPPPLPNPYQNAYFNPAASQSGVWPPPPPPPPNMPMPPYQGNPPAPGPGGWHTQPPPPPPPPLGNGGGQIQNGWNNSQYNRGGRGNYRG</sequence>
<feature type="compositionally biased region" description="Pro residues" evidence="1">
    <location>
        <begin position="537"/>
        <end position="566"/>
    </location>
</feature>
<dbReference type="EMBL" id="NCSJ02000074">
    <property type="protein sequence ID" value="RFU31501.1"/>
    <property type="molecule type" value="Genomic_DNA"/>
</dbReference>
<keyword evidence="5" id="KW-1185">Reference proteome</keyword>
<keyword evidence="2" id="KW-1133">Transmembrane helix</keyword>
<dbReference type="Gene3D" id="1.25.40.90">
    <property type="match status" value="1"/>
</dbReference>
<keyword evidence="2" id="KW-0812">Transmembrane</keyword>
<dbReference type="Pfam" id="PF04818">
    <property type="entry name" value="CID"/>
    <property type="match status" value="1"/>
</dbReference>
<feature type="non-terminal residue" evidence="4">
    <location>
        <position position="675"/>
    </location>
</feature>
<dbReference type="OrthoDB" id="21470at2759"/>
<dbReference type="GO" id="GO:0048471">
    <property type="term" value="C:perinuclear region of cytoplasm"/>
    <property type="evidence" value="ECO:0007669"/>
    <property type="project" value="TreeGrafter"/>
</dbReference>
<organism evidence="4 5">
    <name type="scientific">Scytalidium lignicola</name>
    <name type="common">Hyphomycete</name>
    <dbReference type="NCBI Taxonomy" id="5539"/>
    <lineage>
        <taxon>Eukaryota</taxon>
        <taxon>Fungi</taxon>
        <taxon>Dikarya</taxon>
        <taxon>Ascomycota</taxon>
        <taxon>Pezizomycotina</taxon>
        <taxon>Leotiomycetes</taxon>
        <taxon>Leotiomycetes incertae sedis</taxon>
        <taxon>Scytalidium</taxon>
    </lineage>
</organism>
<dbReference type="GO" id="GO:0006874">
    <property type="term" value="P:intracellular calcium ion homeostasis"/>
    <property type="evidence" value="ECO:0007669"/>
    <property type="project" value="TreeGrafter"/>
</dbReference>
<feature type="non-terminal residue" evidence="4">
    <location>
        <position position="1"/>
    </location>
</feature>
<reference evidence="4 5" key="1">
    <citation type="submission" date="2018-05" db="EMBL/GenBank/DDBJ databases">
        <title>Draft genome sequence of Scytalidium lignicola DSM 105466, a ubiquitous saprotrophic fungus.</title>
        <authorList>
            <person name="Buettner E."/>
            <person name="Gebauer A.M."/>
            <person name="Hofrichter M."/>
            <person name="Liers C."/>
            <person name="Kellner H."/>
        </authorList>
    </citation>
    <scope>NUCLEOTIDE SEQUENCE [LARGE SCALE GENOMIC DNA]</scope>
    <source>
        <strain evidence="4 5">DSM 105466</strain>
    </source>
</reference>
<dbReference type="SMART" id="SM00582">
    <property type="entry name" value="RPR"/>
    <property type="match status" value="1"/>
</dbReference>
<proteinExistence type="predicted"/>
<accession>A0A3E2HEI2</accession>
<gene>
    <name evidence="4" type="ORF">B7463_g4805</name>
</gene>
<dbReference type="OMA" id="CKYRAND"/>
<dbReference type="InterPro" id="IPR006569">
    <property type="entry name" value="CID_dom"/>
</dbReference>
<feature type="region of interest" description="Disordered" evidence="1">
    <location>
        <begin position="530"/>
        <end position="675"/>
    </location>
</feature>
<name>A0A3E2HEI2_SCYLI</name>
<feature type="compositionally biased region" description="Pro residues" evidence="1">
    <location>
        <begin position="610"/>
        <end position="633"/>
    </location>
</feature>
<dbReference type="Proteomes" id="UP000258309">
    <property type="component" value="Unassembled WGS sequence"/>
</dbReference>
<comment type="caution">
    <text evidence="4">The sequence shown here is derived from an EMBL/GenBank/DDBJ whole genome shotgun (WGS) entry which is preliminary data.</text>
</comment>
<dbReference type="InterPro" id="IPR008942">
    <property type="entry name" value="ENTH_VHS"/>
</dbReference>
<evidence type="ECO:0000256" key="1">
    <source>
        <dbReference type="SAM" id="MobiDB-lite"/>
    </source>
</evidence>
<keyword evidence="2" id="KW-0472">Membrane</keyword>
<dbReference type="Pfam" id="PF15932">
    <property type="entry name" value="DUF4748"/>
    <property type="match status" value="1"/>
</dbReference>
<feature type="compositionally biased region" description="Pro residues" evidence="1">
    <location>
        <begin position="640"/>
        <end position="649"/>
    </location>
</feature>
<dbReference type="PANTHER" id="PTHR12323">
    <property type="entry name" value="SR-RELATED CTD ASSOCIATED FACTOR 6"/>
    <property type="match status" value="1"/>
</dbReference>
<dbReference type="STRING" id="5539.A0A3E2HEI2"/>
<feature type="transmembrane region" description="Helical" evidence="2">
    <location>
        <begin position="6"/>
        <end position="25"/>
    </location>
</feature>